<dbReference type="OrthoDB" id="434647at2759"/>
<dbReference type="EMBL" id="JACAZE010000007">
    <property type="protein sequence ID" value="KAF7310768.1"/>
    <property type="molecule type" value="Genomic_DNA"/>
</dbReference>
<accession>A0A8H6T307</accession>
<dbReference type="AlphaFoldDB" id="A0A8H6T307"/>
<dbReference type="InterPro" id="IPR004345">
    <property type="entry name" value="TB2_DP1_HVA22"/>
</dbReference>
<keyword evidence="4" id="KW-1185">Reference proteome</keyword>
<organism evidence="3 4">
    <name type="scientific">Mycena chlorophos</name>
    <name type="common">Agaric fungus</name>
    <name type="synonym">Agaricus chlorophos</name>
    <dbReference type="NCBI Taxonomy" id="658473"/>
    <lineage>
        <taxon>Eukaryota</taxon>
        <taxon>Fungi</taxon>
        <taxon>Dikarya</taxon>
        <taxon>Basidiomycota</taxon>
        <taxon>Agaricomycotina</taxon>
        <taxon>Agaricomycetes</taxon>
        <taxon>Agaricomycetidae</taxon>
        <taxon>Agaricales</taxon>
        <taxon>Marasmiineae</taxon>
        <taxon>Mycenaceae</taxon>
        <taxon>Mycena</taxon>
    </lineage>
</organism>
<evidence type="ECO:0000313" key="4">
    <source>
        <dbReference type="Proteomes" id="UP000613580"/>
    </source>
</evidence>
<dbReference type="PANTHER" id="PTHR12300">
    <property type="entry name" value="HVA22-LIKE PROTEINS"/>
    <property type="match status" value="1"/>
</dbReference>
<evidence type="ECO:0000313" key="3">
    <source>
        <dbReference type="EMBL" id="KAF7310768.1"/>
    </source>
</evidence>
<dbReference type="Proteomes" id="UP000613580">
    <property type="component" value="Unassembled WGS sequence"/>
</dbReference>
<comment type="subcellular location">
    <subcellularLocation>
        <location evidence="1">Membrane</location>
        <topology evidence="1">Multi-pass membrane protein</topology>
    </subcellularLocation>
</comment>
<proteinExistence type="inferred from homology"/>
<dbReference type="GO" id="GO:0016020">
    <property type="term" value="C:membrane"/>
    <property type="evidence" value="ECO:0007669"/>
    <property type="project" value="UniProtKB-SubCell"/>
</dbReference>
<protein>
    <recommendedName>
        <fullName evidence="1">Protein YOP1</fullName>
    </recommendedName>
</protein>
<dbReference type="Pfam" id="PF03134">
    <property type="entry name" value="TB2_DP1_HVA22"/>
    <property type="match status" value="1"/>
</dbReference>
<sequence>MNFVVHLIAAWFAFLLPVFATFKSLSHPTPTGQADLARWCKYWCVLGLVVAFEYLGEFLISWVPFYSEIKIVFLLFLALPQTQGSTYVYDTLLAPWLSQHEAALDADILAIQRNFLNFAQTRLASLWHLVVSALNKNASSGQASGAAPAGLNLDTVFRTLGPLMSSFQGAQPAPAAVQTPSAAPEAQHAY</sequence>
<feature type="signal peptide" evidence="2">
    <location>
        <begin position="1"/>
        <end position="20"/>
    </location>
</feature>
<feature type="chain" id="PRO_5034156718" description="Protein YOP1" evidence="2">
    <location>
        <begin position="21"/>
        <end position="190"/>
    </location>
</feature>
<dbReference type="PANTHER" id="PTHR12300:SF117">
    <property type="entry name" value="LP05237P-RELATED"/>
    <property type="match status" value="1"/>
</dbReference>
<evidence type="ECO:0000256" key="2">
    <source>
        <dbReference type="SAM" id="SignalP"/>
    </source>
</evidence>
<gene>
    <name evidence="3" type="ORF">HMN09_00619800</name>
</gene>
<comment type="similarity">
    <text evidence="1">Belongs to the DP1 family.</text>
</comment>
<reference evidence="3" key="1">
    <citation type="submission" date="2020-05" db="EMBL/GenBank/DDBJ databases">
        <title>Mycena genomes resolve the evolution of fungal bioluminescence.</title>
        <authorList>
            <person name="Tsai I.J."/>
        </authorList>
    </citation>
    <scope>NUCLEOTIDE SEQUENCE</scope>
    <source>
        <strain evidence="3">110903Hualien_Pintung</strain>
    </source>
</reference>
<name>A0A8H6T307_MYCCL</name>
<comment type="caution">
    <text evidence="3">The sequence shown here is derived from an EMBL/GenBank/DDBJ whole genome shotgun (WGS) entry which is preliminary data.</text>
</comment>
<keyword evidence="2" id="KW-0732">Signal</keyword>
<evidence type="ECO:0000256" key="1">
    <source>
        <dbReference type="RuleBase" id="RU362006"/>
    </source>
</evidence>